<protein>
    <submittedName>
        <fullName evidence="1">Uncharacterized protein</fullName>
    </submittedName>
</protein>
<proteinExistence type="predicted"/>
<reference evidence="1 2" key="1">
    <citation type="journal article" date="2013" name="Genome Announc.">
        <title>Draft Genome Sequences of Two Pairs of Human Intestinal Bifidobacterium longum subsp. longum Strains, 44B and 1-6B and 35B and 2-2B, Consecutively Isolated from Two Children after a 5-Year Time Period.</title>
        <authorList>
            <person name="Shkoporov A.N."/>
            <person name="Efimov B.A."/>
            <person name="Khokhlova E.V."/>
            <person name="Chaplin A.V."/>
            <person name="Kafarskaya L.I."/>
            <person name="Durkin A.S."/>
            <person name="McCorrison J."/>
            <person name="Torralba M."/>
            <person name="Gillis M."/>
            <person name="Sutton G."/>
            <person name="Weibel D.B."/>
            <person name="Nelson K.E."/>
            <person name="Smeianov V.V."/>
        </authorList>
    </citation>
    <scope>NUCLEOTIDE SEQUENCE [LARGE SCALE GENOMIC DNA]</scope>
    <source>
        <strain evidence="1 2">1-6B</strain>
    </source>
</reference>
<dbReference type="RefSeq" id="WP_007056489.1">
    <property type="nucleotide sequence ID" value="NZ_AJTF01000163.1"/>
</dbReference>
<dbReference type="EMBL" id="AJTF01000163">
    <property type="protein sequence ID" value="EIJ21958.1"/>
    <property type="molecule type" value="Genomic_DNA"/>
</dbReference>
<dbReference type="AlphaFoldDB" id="A0AA87LQV1"/>
<evidence type="ECO:0000313" key="2">
    <source>
        <dbReference type="Proteomes" id="UP000006410"/>
    </source>
</evidence>
<dbReference type="Proteomes" id="UP000006410">
    <property type="component" value="Unassembled WGS sequence"/>
</dbReference>
<gene>
    <name evidence="1" type="ORF">HMPREF1313_0898</name>
</gene>
<accession>A0AA87LQV1</accession>
<organism evidence="1 2">
    <name type="scientific">Bifidobacterium longum subsp. longum 1-6B</name>
    <dbReference type="NCBI Taxonomy" id="1161744"/>
    <lineage>
        <taxon>Bacteria</taxon>
        <taxon>Bacillati</taxon>
        <taxon>Actinomycetota</taxon>
        <taxon>Actinomycetes</taxon>
        <taxon>Bifidobacteriales</taxon>
        <taxon>Bifidobacteriaceae</taxon>
        <taxon>Bifidobacterium</taxon>
    </lineage>
</organism>
<sequence length="224" mass="25103">MNNPAQYLLQLFEAAERDNGQTFTARDSSAAMAEIERQAAMLEAGGDSAMPMIRRAFPEIWEKIFRSFLRVQNNNFNAGGIADQQVLSLGAQIALAQMRKTNPFSVSTFSETQRESARTFAQEFAETVKNDRTLPLELREYVASLVVEIQSVLDKYEMTGDFVLADALNRLFAAVFMAETQTRDKSRWQKFKEEKAGPFMQAFLGLALPNILSAAQLVLQITQG</sequence>
<name>A0AA87LQV1_BIFLL</name>
<comment type="caution">
    <text evidence="1">The sequence shown here is derived from an EMBL/GenBank/DDBJ whole genome shotgun (WGS) entry which is preliminary data.</text>
</comment>
<evidence type="ECO:0000313" key="1">
    <source>
        <dbReference type="EMBL" id="EIJ21958.1"/>
    </source>
</evidence>